<organism evidence="2 3">
    <name type="scientific">Diaporthe helianthi</name>
    <dbReference type="NCBI Taxonomy" id="158607"/>
    <lineage>
        <taxon>Eukaryota</taxon>
        <taxon>Fungi</taxon>
        <taxon>Dikarya</taxon>
        <taxon>Ascomycota</taxon>
        <taxon>Pezizomycotina</taxon>
        <taxon>Sordariomycetes</taxon>
        <taxon>Sordariomycetidae</taxon>
        <taxon>Diaporthales</taxon>
        <taxon>Diaporthaceae</taxon>
        <taxon>Diaporthe</taxon>
    </lineage>
</organism>
<feature type="region of interest" description="Disordered" evidence="1">
    <location>
        <begin position="74"/>
        <end position="220"/>
    </location>
</feature>
<dbReference type="Proteomes" id="UP000094444">
    <property type="component" value="Unassembled WGS sequence"/>
</dbReference>
<feature type="compositionally biased region" description="Basic and acidic residues" evidence="1">
    <location>
        <begin position="162"/>
        <end position="182"/>
    </location>
</feature>
<dbReference type="STRING" id="158607.A0A2P5HP55"/>
<dbReference type="EMBL" id="MAVT02001103">
    <property type="protein sequence ID" value="POS72030.1"/>
    <property type="molecule type" value="Genomic_DNA"/>
</dbReference>
<gene>
    <name evidence="2" type="ORF">DHEL01_v209572</name>
</gene>
<sequence>MRRNLSKRANLGQLHYSSPAHTTATTITVISSTATTGRTHTWPQQQQQQPRWRPSTLPTVSRVYPQLLPHHYYHSSTQRQQKERAPTRSQPMAVPGNAPAAEHSCTIGGGSGGTGGSPAAGSPSTASTQAAPGSTPDGPSQPVANQAVPGAPAAPNPSGAADLRESTGERGEAAAGGHEEVKAAGFVGGGGVAAGGEGADGGGGDPRALPPPTEGGNSVKNLEVDGKPITLDHLGPLVVHKDGALSRISNWGEMTENERQNTLRILVKRNQVRLGALRQGLQSDGDGTK</sequence>
<proteinExistence type="predicted"/>
<name>A0A2P5HP55_DIAHE</name>
<dbReference type="AlphaFoldDB" id="A0A2P5HP55"/>
<reference evidence="2" key="1">
    <citation type="submission" date="2017-09" db="EMBL/GenBank/DDBJ databases">
        <title>Polyketide synthases of a Diaporthe helianthi virulent isolate.</title>
        <authorList>
            <person name="Baroncelli R."/>
        </authorList>
    </citation>
    <scope>NUCLEOTIDE SEQUENCE [LARGE SCALE GENOMIC DNA]</scope>
    <source>
        <strain evidence="2">7/96</strain>
    </source>
</reference>
<dbReference type="PANTHER" id="PTHR39474:SF1">
    <property type="entry name" value="FUNGAL SPECIFIC TRANSCRIPTION FACTOR"/>
    <property type="match status" value="1"/>
</dbReference>
<feature type="compositionally biased region" description="Low complexity" evidence="1">
    <location>
        <begin position="34"/>
        <end position="54"/>
    </location>
</feature>
<dbReference type="InParanoid" id="A0A2P5HP55"/>
<dbReference type="OrthoDB" id="4590138at2759"/>
<protein>
    <submittedName>
        <fullName evidence="2">Uncharacterized protein</fullName>
    </submittedName>
</protein>
<feature type="compositionally biased region" description="Low complexity" evidence="1">
    <location>
        <begin position="119"/>
        <end position="161"/>
    </location>
</feature>
<evidence type="ECO:0000313" key="2">
    <source>
        <dbReference type="EMBL" id="POS72030.1"/>
    </source>
</evidence>
<dbReference type="PANTHER" id="PTHR39474">
    <property type="entry name" value="UNNAMED PRODUCT"/>
    <property type="match status" value="1"/>
</dbReference>
<accession>A0A2P5HP55</accession>
<feature type="compositionally biased region" description="Gly residues" evidence="1">
    <location>
        <begin position="107"/>
        <end position="118"/>
    </location>
</feature>
<comment type="caution">
    <text evidence="2">The sequence shown here is derived from an EMBL/GenBank/DDBJ whole genome shotgun (WGS) entry which is preliminary data.</text>
</comment>
<evidence type="ECO:0000313" key="3">
    <source>
        <dbReference type="Proteomes" id="UP000094444"/>
    </source>
</evidence>
<evidence type="ECO:0000256" key="1">
    <source>
        <dbReference type="SAM" id="MobiDB-lite"/>
    </source>
</evidence>
<feature type="region of interest" description="Disordered" evidence="1">
    <location>
        <begin position="34"/>
        <end position="57"/>
    </location>
</feature>
<keyword evidence="3" id="KW-1185">Reference proteome</keyword>
<feature type="compositionally biased region" description="Gly residues" evidence="1">
    <location>
        <begin position="186"/>
        <end position="205"/>
    </location>
</feature>